<evidence type="ECO:0000256" key="1">
    <source>
        <dbReference type="SAM" id="SignalP"/>
    </source>
</evidence>
<proteinExistence type="predicted"/>
<reference evidence="2 3" key="1">
    <citation type="submission" date="2016-10" db="EMBL/GenBank/DDBJ databases">
        <authorList>
            <person name="de Groot N.N."/>
        </authorList>
    </citation>
    <scope>NUCLEOTIDE SEQUENCE [LARGE SCALE GENOMIC DNA]</scope>
    <source>
        <strain evidence="2 3">DSM 21668</strain>
    </source>
</reference>
<accession>A0A1G9SWG9</accession>
<protein>
    <submittedName>
        <fullName evidence="2">Methane oxygenase PmoA</fullName>
    </submittedName>
</protein>
<keyword evidence="3" id="KW-1185">Reference proteome</keyword>
<feature type="chain" id="PRO_5011713160" evidence="1">
    <location>
        <begin position="27"/>
        <end position="350"/>
    </location>
</feature>
<keyword evidence="1" id="KW-0732">Signal</keyword>
<dbReference type="Pfam" id="PF14100">
    <property type="entry name" value="DUF6807"/>
    <property type="match status" value="1"/>
</dbReference>
<feature type="signal peptide" evidence="1">
    <location>
        <begin position="1"/>
        <end position="26"/>
    </location>
</feature>
<gene>
    <name evidence="2" type="ORF">SAMN04488090_3324</name>
</gene>
<dbReference type="RefSeq" id="WP_245689941.1">
    <property type="nucleotide sequence ID" value="NZ_FNGS01000006.1"/>
</dbReference>
<evidence type="ECO:0000313" key="2">
    <source>
        <dbReference type="EMBL" id="SDM39789.1"/>
    </source>
</evidence>
<dbReference type="STRING" id="563176.SAMN04488090_3324"/>
<sequence>MFPTRSYLRTILTGGATMLAMTGAFAQKEIKLVSNEKAHKVDVLVDGKPFTSYFYPGEDVLKKPVLYPVVSPKGHLVTRGWPLDLRPGERVDHPHHVGIWFNYEDVNGYDYWNNSNTPPNAKAKYGTIRHTGIKTKKDGKRAELTVTADWVEDNGKGRKVLEEKTTYFFTATDKQRIIDRYTLLKATEDVHFGDVKDGMFAIRVARQLELPSTKAEVYTDANGVTTSVPKLDNTGVTGNYRSSEGIEGAKVWSTRGRWMNLTGKIDDETVSVAMIDHPKNVSYPTYWHARDYGLFALNPLGEKVFTNGKKELNFKLKKGESVLFRYRVVISSGGTTDAELNKLADEFAKK</sequence>
<dbReference type="EMBL" id="FNGS01000006">
    <property type="protein sequence ID" value="SDM39789.1"/>
    <property type="molecule type" value="Genomic_DNA"/>
</dbReference>
<name>A0A1G9SWG9_9BACT</name>
<dbReference type="InterPro" id="IPR029475">
    <property type="entry name" value="DUF6807"/>
</dbReference>
<dbReference type="AlphaFoldDB" id="A0A1G9SWG9"/>
<dbReference type="Proteomes" id="UP000198901">
    <property type="component" value="Unassembled WGS sequence"/>
</dbReference>
<evidence type="ECO:0000313" key="3">
    <source>
        <dbReference type="Proteomes" id="UP000198901"/>
    </source>
</evidence>
<organism evidence="2 3">
    <name type="scientific">Siphonobacter aquaeclarae</name>
    <dbReference type="NCBI Taxonomy" id="563176"/>
    <lineage>
        <taxon>Bacteria</taxon>
        <taxon>Pseudomonadati</taxon>
        <taxon>Bacteroidota</taxon>
        <taxon>Cytophagia</taxon>
        <taxon>Cytophagales</taxon>
        <taxon>Cytophagaceae</taxon>
        <taxon>Siphonobacter</taxon>
    </lineage>
</organism>